<evidence type="ECO:0000259" key="3">
    <source>
        <dbReference type="PROSITE" id="PS51406"/>
    </source>
</evidence>
<evidence type="ECO:0000256" key="1">
    <source>
        <dbReference type="SAM" id="Coils"/>
    </source>
</evidence>
<dbReference type="SMART" id="SM00186">
    <property type="entry name" value="FBG"/>
    <property type="match status" value="1"/>
</dbReference>
<dbReference type="PANTHER" id="PTHR19143:SF327">
    <property type="entry name" value="FI21813P1-RELATED"/>
    <property type="match status" value="1"/>
</dbReference>
<feature type="domain" description="Fibrinogen C-terminal" evidence="3">
    <location>
        <begin position="25"/>
        <end position="171"/>
    </location>
</feature>
<gene>
    <name evidence="5" type="primary">LOC131801760</name>
</gene>
<keyword evidence="4" id="KW-1185">Reference proteome</keyword>
<accession>A0ABM3UT41</accession>
<dbReference type="InterPro" id="IPR014716">
    <property type="entry name" value="Fibrinogen_a/b/g_C_1"/>
</dbReference>
<dbReference type="GeneID" id="131801760"/>
<proteinExistence type="predicted"/>
<keyword evidence="1" id="KW-0175">Coiled coil</keyword>
<protein>
    <submittedName>
        <fullName evidence="5">Fibrinogen C domain-containing protein 1-like</fullName>
    </submittedName>
</protein>
<dbReference type="Proteomes" id="UP001652621">
    <property type="component" value="Unplaced"/>
</dbReference>
<feature type="chain" id="PRO_5045979117" evidence="2">
    <location>
        <begin position="27"/>
        <end position="230"/>
    </location>
</feature>
<feature type="signal peptide" evidence="2">
    <location>
        <begin position="1"/>
        <end position="26"/>
    </location>
</feature>
<dbReference type="Pfam" id="PF00147">
    <property type="entry name" value="Fibrinogen_C"/>
    <property type="match status" value="2"/>
</dbReference>
<feature type="domain" description="Fibrinogen C-terminal" evidence="3">
    <location>
        <begin position="172"/>
        <end position="229"/>
    </location>
</feature>
<sequence>MNYIKWSSYFIFIILLYFNILEQCNMEVISPKFCESDDMEGLIRWYSDVYKFVKSNEDLNKRLTELEGEIKRLNRKFEHQEEHINGEIVIQRRMDGSENFYRVWEDYKHGFGNQSGEFFIGLQRLHKLTNSRRYELWVVMEDFDDVRRYAKYDNFVVASEKENYKLQSLANCAQLYVGAWWYKSCHACNLNGEYLRGSTTLYGRGVIWNAFRALYYSLKFVELSIRPKLF</sequence>
<evidence type="ECO:0000313" key="5">
    <source>
        <dbReference type="RefSeq" id="XP_058976689.1"/>
    </source>
</evidence>
<dbReference type="PANTHER" id="PTHR19143">
    <property type="entry name" value="FIBRINOGEN/TENASCIN/ANGIOPOEITIN"/>
    <property type="match status" value="1"/>
</dbReference>
<evidence type="ECO:0000313" key="4">
    <source>
        <dbReference type="Proteomes" id="UP001652621"/>
    </source>
</evidence>
<keyword evidence="2" id="KW-0732">Signal</keyword>
<dbReference type="CDD" id="cd00087">
    <property type="entry name" value="FReD"/>
    <property type="match status" value="1"/>
</dbReference>
<reference evidence="5" key="1">
    <citation type="submission" date="2025-08" db="UniProtKB">
        <authorList>
            <consortium name="RefSeq"/>
        </authorList>
    </citation>
    <scope>IDENTIFICATION</scope>
    <source>
        <strain evidence="5">Aabys</strain>
        <tissue evidence="5">Whole body</tissue>
    </source>
</reference>
<dbReference type="SUPFAM" id="SSF56496">
    <property type="entry name" value="Fibrinogen C-terminal domain-like"/>
    <property type="match status" value="1"/>
</dbReference>
<dbReference type="InterPro" id="IPR050373">
    <property type="entry name" value="Fibrinogen_C-term_domain"/>
</dbReference>
<dbReference type="InterPro" id="IPR036056">
    <property type="entry name" value="Fibrinogen-like_C"/>
</dbReference>
<organism evidence="4 5">
    <name type="scientific">Musca domestica</name>
    <name type="common">House fly</name>
    <dbReference type="NCBI Taxonomy" id="7370"/>
    <lineage>
        <taxon>Eukaryota</taxon>
        <taxon>Metazoa</taxon>
        <taxon>Ecdysozoa</taxon>
        <taxon>Arthropoda</taxon>
        <taxon>Hexapoda</taxon>
        <taxon>Insecta</taxon>
        <taxon>Pterygota</taxon>
        <taxon>Neoptera</taxon>
        <taxon>Endopterygota</taxon>
        <taxon>Diptera</taxon>
        <taxon>Brachycera</taxon>
        <taxon>Muscomorpha</taxon>
        <taxon>Muscoidea</taxon>
        <taxon>Muscidae</taxon>
        <taxon>Musca</taxon>
    </lineage>
</organism>
<dbReference type="Gene3D" id="3.90.215.10">
    <property type="entry name" value="Gamma Fibrinogen, chain A, domain 1"/>
    <property type="match status" value="2"/>
</dbReference>
<feature type="coiled-coil region" evidence="1">
    <location>
        <begin position="56"/>
        <end position="83"/>
    </location>
</feature>
<dbReference type="InterPro" id="IPR002181">
    <property type="entry name" value="Fibrinogen_a/b/g_C_dom"/>
</dbReference>
<dbReference type="RefSeq" id="XP_058976689.1">
    <property type="nucleotide sequence ID" value="XM_059120706.1"/>
</dbReference>
<name>A0ABM3UT41_MUSDO</name>
<evidence type="ECO:0000256" key="2">
    <source>
        <dbReference type="SAM" id="SignalP"/>
    </source>
</evidence>
<dbReference type="PROSITE" id="PS51406">
    <property type="entry name" value="FIBRINOGEN_C_2"/>
    <property type="match status" value="2"/>
</dbReference>